<dbReference type="Gene3D" id="3.30.300.30">
    <property type="match status" value="1"/>
</dbReference>
<evidence type="ECO:0000256" key="1">
    <source>
        <dbReference type="ARBA" id="ARBA00006432"/>
    </source>
</evidence>
<dbReference type="PANTHER" id="PTHR43201">
    <property type="entry name" value="ACYL-COA SYNTHETASE"/>
    <property type="match status" value="1"/>
</dbReference>
<feature type="domain" description="AMP-dependent synthetase/ligase" evidence="3">
    <location>
        <begin position="18"/>
        <end position="395"/>
    </location>
</feature>
<evidence type="ECO:0000259" key="3">
    <source>
        <dbReference type="Pfam" id="PF00501"/>
    </source>
</evidence>
<accession>A0A9E5JV82</accession>
<dbReference type="GO" id="GO:0031956">
    <property type="term" value="F:medium-chain fatty acid-CoA ligase activity"/>
    <property type="evidence" value="ECO:0007669"/>
    <property type="project" value="TreeGrafter"/>
</dbReference>
<feature type="domain" description="AMP-binding enzyme C-terminal" evidence="4">
    <location>
        <begin position="446"/>
        <end position="521"/>
    </location>
</feature>
<gene>
    <name evidence="5" type="ORF">G8770_11020</name>
</gene>
<dbReference type="SUPFAM" id="SSF56801">
    <property type="entry name" value="Acetyl-CoA synthetase-like"/>
    <property type="match status" value="1"/>
</dbReference>
<dbReference type="InterPro" id="IPR042099">
    <property type="entry name" value="ANL_N_sf"/>
</dbReference>
<dbReference type="InterPro" id="IPR000873">
    <property type="entry name" value="AMP-dep_synth/lig_dom"/>
</dbReference>
<dbReference type="PANTHER" id="PTHR43201:SF5">
    <property type="entry name" value="MEDIUM-CHAIN ACYL-COA LIGASE ACSF2, MITOCHONDRIAL"/>
    <property type="match status" value="1"/>
</dbReference>
<protein>
    <submittedName>
        <fullName evidence="5">Fatty acid--CoA ligase family protein</fullName>
    </submittedName>
</protein>
<comment type="similarity">
    <text evidence="1">Belongs to the ATP-dependent AMP-binding enzyme family.</text>
</comment>
<dbReference type="Gene3D" id="3.40.50.12780">
    <property type="entry name" value="N-terminal domain of ligase-like"/>
    <property type="match status" value="1"/>
</dbReference>
<dbReference type="Pfam" id="PF00501">
    <property type="entry name" value="AMP-binding"/>
    <property type="match status" value="1"/>
</dbReference>
<dbReference type="PROSITE" id="PS00455">
    <property type="entry name" value="AMP_BINDING"/>
    <property type="match status" value="1"/>
</dbReference>
<evidence type="ECO:0000313" key="6">
    <source>
        <dbReference type="Proteomes" id="UP000787472"/>
    </source>
</evidence>
<dbReference type="AlphaFoldDB" id="A0A9E5JV82"/>
<organism evidence="5 6">
    <name type="scientific">Pseudomaricurvus hydrocarbonicus</name>
    <dbReference type="NCBI Taxonomy" id="1470433"/>
    <lineage>
        <taxon>Bacteria</taxon>
        <taxon>Pseudomonadati</taxon>
        <taxon>Pseudomonadota</taxon>
        <taxon>Gammaproteobacteria</taxon>
        <taxon>Cellvibrionales</taxon>
        <taxon>Cellvibrionaceae</taxon>
        <taxon>Pseudomaricurvus</taxon>
    </lineage>
</organism>
<dbReference type="InterPro" id="IPR020845">
    <property type="entry name" value="AMP-binding_CS"/>
</dbReference>
<keyword evidence="2 5" id="KW-0436">Ligase</keyword>
<proteinExistence type="inferred from homology"/>
<dbReference type="FunFam" id="3.30.300.30:FF:000008">
    <property type="entry name" value="2,3-dihydroxybenzoate-AMP ligase"/>
    <property type="match status" value="1"/>
</dbReference>
<evidence type="ECO:0000313" key="5">
    <source>
        <dbReference type="EMBL" id="NHO66076.1"/>
    </source>
</evidence>
<dbReference type="InterPro" id="IPR045851">
    <property type="entry name" value="AMP-bd_C_sf"/>
</dbReference>
<dbReference type="EMBL" id="JAAONZ010000007">
    <property type="protein sequence ID" value="NHO66076.1"/>
    <property type="molecule type" value="Genomic_DNA"/>
</dbReference>
<sequence>MSHALQPTPSTIPQLVSAAAREFGDSPFIEDTTPDGTISISFQQFESLARQVAAALIARGINHGDRIAIWAPNVHEWIAAALGAQCVGAVLVTLNTRYKGTEAAFILRQSRARLLFSIAEFLGTDYPAQLDDESLPSLEGIVTFRQAAQRDSGKHTRWESFLTEGTNITASRLEERMHSVTADDVSDILFTSGTTGKPKGVMTCHEQNLKTFAFWGDNLGVRPGDRYLIVNPFFHSFGYKAGILACLLKGVTVLPHAVFDSLEILKRIASEQITILPGPPTLFQSLLTYPQLDQYDISSLRCTSTGAAAIPVEMIRQMRDKLGFETVVTAYGLTEACGLSTTCRPGDAAETVATTSGRAIDGLEVRCVDSNNRPVAVDEPGEIAIRGYSVMKGYFENEAATREAIDADGWLHTGDIGVLDAQGNLRITDRLKDMFITGGFNCYPAEIENILSNHPAIAMNAIIGVPDERMGEVAMAFVVLKNNQQLTAEELIKWCREQMANYKVPRRVNIVDSLPLNASGKVMKPELRHMINA</sequence>
<dbReference type="RefSeq" id="WP_167186238.1">
    <property type="nucleotide sequence ID" value="NZ_JAAONZ010000007.1"/>
</dbReference>
<dbReference type="InterPro" id="IPR025110">
    <property type="entry name" value="AMP-bd_C"/>
</dbReference>
<evidence type="ECO:0000256" key="2">
    <source>
        <dbReference type="ARBA" id="ARBA00022598"/>
    </source>
</evidence>
<name>A0A9E5JV82_9GAMM</name>
<evidence type="ECO:0000259" key="4">
    <source>
        <dbReference type="Pfam" id="PF13193"/>
    </source>
</evidence>
<dbReference type="GO" id="GO:0006631">
    <property type="term" value="P:fatty acid metabolic process"/>
    <property type="evidence" value="ECO:0007669"/>
    <property type="project" value="TreeGrafter"/>
</dbReference>
<dbReference type="NCBIfam" id="NF005801">
    <property type="entry name" value="PRK07656.1"/>
    <property type="match status" value="1"/>
</dbReference>
<dbReference type="Proteomes" id="UP000787472">
    <property type="component" value="Unassembled WGS sequence"/>
</dbReference>
<keyword evidence="6" id="KW-1185">Reference proteome</keyword>
<reference evidence="5" key="1">
    <citation type="submission" date="2020-03" db="EMBL/GenBank/DDBJ databases">
        <authorList>
            <person name="Guo F."/>
        </authorList>
    </citation>
    <scope>NUCLEOTIDE SEQUENCE</scope>
    <source>
        <strain evidence="5">JCM 30134</strain>
    </source>
</reference>
<comment type="caution">
    <text evidence="5">The sequence shown here is derived from an EMBL/GenBank/DDBJ whole genome shotgun (WGS) entry which is preliminary data.</text>
</comment>
<dbReference type="Pfam" id="PF13193">
    <property type="entry name" value="AMP-binding_C"/>
    <property type="match status" value="1"/>
</dbReference>